<feature type="transmembrane region" description="Helical" evidence="1">
    <location>
        <begin position="39"/>
        <end position="61"/>
    </location>
</feature>
<dbReference type="AlphaFoldDB" id="A0A6J7M960"/>
<feature type="transmembrane region" description="Helical" evidence="1">
    <location>
        <begin position="67"/>
        <end position="87"/>
    </location>
</feature>
<proteinExistence type="predicted"/>
<feature type="transmembrane region" description="Helical" evidence="1">
    <location>
        <begin position="204"/>
        <end position="223"/>
    </location>
</feature>
<sequence>MGETGGGAGIGGANLRLHDMSVRVYTGPHSERGRPQSAWLVYVPWVLAALTILGQIAWILVTGDTRAVLTCITVAAFFLTSTTHAFVTRGVAWTSGFLAISLALGWGIEALGVATQFPFGDYSYSNALGPALLGVPIVIPMAWSMMAYPCLLAAQRLVGQGLATAITGGVLFASWDLFLDPQMVGEGYWTWNAVNWTLPGIDGIPLQNFLGWLLTACVLMYLLDRLPRKAAKDGVPTLMLSWVYASNVLAALVFFGEPAVALWGGLCMGAVVIPWWWRAWSQPQW</sequence>
<feature type="transmembrane region" description="Helical" evidence="1">
    <location>
        <begin position="131"/>
        <end position="154"/>
    </location>
</feature>
<accession>A0A6J7M960</accession>
<gene>
    <name evidence="2" type="ORF">UFOPK3957_00168</name>
</gene>
<keyword evidence="1" id="KW-0472">Membrane</keyword>
<dbReference type="PANTHER" id="PTHR39419:SF1">
    <property type="entry name" value="SLL0814 PROTEIN"/>
    <property type="match status" value="1"/>
</dbReference>
<name>A0A6J7M960_9ZZZZ</name>
<feature type="transmembrane region" description="Helical" evidence="1">
    <location>
        <begin position="99"/>
        <end position="119"/>
    </location>
</feature>
<feature type="transmembrane region" description="Helical" evidence="1">
    <location>
        <begin position="235"/>
        <end position="254"/>
    </location>
</feature>
<keyword evidence="1" id="KW-0812">Transmembrane</keyword>
<feature type="transmembrane region" description="Helical" evidence="1">
    <location>
        <begin position="260"/>
        <end position="277"/>
    </location>
</feature>
<keyword evidence="1" id="KW-1133">Transmembrane helix</keyword>
<evidence type="ECO:0000313" key="2">
    <source>
        <dbReference type="EMBL" id="CAB4975049.1"/>
    </source>
</evidence>
<protein>
    <submittedName>
        <fullName evidence="2">Unannotated protein</fullName>
    </submittedName>
</protein>
<evidence type="ECO:0000256" key="1">
    <source>
        <dbReference type="SAM" id="Phobius"/>
    </source>
</evidence>
<feature type="transmembrane region" description="Helical" evidence="1">
    <location>
        <begin position="161"/>
        <end position="179"/>
    </location>
</feature>
<dbReference type="EMBL" id="CAFBOM010000015">
    <property type="protein sequence ID" value="CAB4975049.1"/>
    <property type="molecule type" value="Genomic_DNA"/>
</dbReference>
<dbReference type="InterPro" id="IPR007354">
    <property type="entry name" value="CruF-like"/>
</dbReference>
<organism evidence="2">
    <name type="scientific">freshwater metagenome</name>
    <dbReference type="NCBI Taxonomy" id="449393"/>
    <lineage>
        <taxon>unclassified sequences</taxon>
        <taxon>metagenomes</taxon>
        <taxon>ecological metagenomes</taxon>
    </lineage>
</organism>
<dbReference type="PANTHER" id="PTHR39419">
    <property type="entry name" value="SLL0814 PROTEIN"/>
    <property type="match status" value="1"/>
</dbReference>
<dbReference type="Pfam" id="PF04240">
    <property type="entry name" value="Caroten_synth"/>
    <property type="match status" value="1"/>
</dbReference>
<reference evidence="2" key="1">
    <citation type="submission" date="2020-05" db="EMBL/GenBank/DDBJ databases">
        <authorList>
            <person name="Chiriac C."/>
            <person name="Salcher M."/>
            <person name="Ghai R."/>
            <person name="Kavagutti S V."/>
        </authorList>
    </citation>
    <scope>NUCLEOTIDE SEQUENCE</scope>
</reference>